<evidence type="ECO:0000313" key="3">
    <source>
        <dbReference type="Proteomes" id="UP001152888"/>
    </source>
</evidence>
<protein>
    <submittedName>
        <fullName evidence="2">Uncharacterized protein</fullName>
    </submittedName>
</protein>
<evidence type="ECO:0000256" key="1">
    <source>
        <dbReference type="SAM" id="MobiDB-lite"/>
    </source>
</evidence>
<feature type="compositionally biased region" description="Polar residues" evidence="1">
    <location>
        <begin position="33"/>
        <end position="42"/>
    </location>
</feature>
<keyword evidence="3" id="KW-1185">Reference proteome</keyword>
<feature type="compositionally biased region" description="Basic and acidic residues" evidence="1">
    <location>
        <begin position="129"/>
        <end position="138"/>
    </location>
</feature>
<organism evidence="2 3">
    <name type="scientific">Acanthoscelides obtectus</name>
    <name type="common">Bean weevil</name>
    <name type="synonym">Bruchus obtectus</name>
    <dbReference type="NCBI Taxonomy" id="200917"/>
    <lineage>
        <taxon>Eukaryota</taxon>
        <taxon>Metazoa</taxon>
        <taxon>Ecdysozoa</taxon>
        <taxon>Arthropoda</taxon>
        <taxon>Hexapoda</taxon>
        <taxon>Insecta</taxon>
        <taxon>Pterygota</taxon>
        <taxon>Neoptera</taxon>
        <taxon>Endopterygota</taxon>
        <taxon>Coleoptera</taxon>
        <taxon>Polyphaga</taxon>
        <taxon>Cucujiformia</taxon>
        <taxon>Chrysomeloidea</taxon>
        <taxon>Chrysomelidae</taxon>
        <taxon>Bruchinae</taxon>
        <taxon>Bruchini</taxon>
        <taxon>Acanthoscelides</taxon>
    </lineage>
</organism>
<comment type="caution">
    <text evidence="2">The sequence shown here is derived from an EMBL/GenBank/DDBJ whole genome shotgun (WGS) entry which is preliminary data.</text>
</comment>
<feature type="region of interest" description="Disordered" evidence="1">
    <location>
        <begin position="1"/>
        <end position="107"/>
    </location>
</feature>
<gene>
    <name evidence="2" type="ORF">ACAOBT_LOCUS23972</name>
</gene>
<feature type="region of interest" description="Disordered" evidence="1">
    <location>
        <begin position="129"/>
        <end position="166"/>
    </location>
</feature>
<dbReference type="OrthoDB" id="6247875at2759"/>
<dbReference type="EMBL" id="CAKOFQ010007305">
    <property type="protein sequence ID" value="CAH1997779.1"/>
    <property type="molecule type" value="Genomic_DNA"/>
</dbReference>
<reference evidence="2" key="1">
    <citation type="submission" date="2022-03" db="EMBL/GenBank/DDBJ databases">
        <authorList>
            <person name="Sayadi A."/>
        </authorList>
    </citation>
    <scope>NUCLEOTIDE SEQUENCE</scope>
</reference>
<sequence>MSSKRKSPPTKLHEGTPTTTSSTTSFCLPTDPSALNNPPTSAGSGSEGGGLETDLDETSSNISDVDTPHHPPQPFYKLSGSSSAGSVSGSEPEDIEEERTPPNKTARMMCSTEPNILMSTSIQALSLHADHPERRRNSSECSSPSSEGKMHLYHNNNNSLLNNNSHPLKRSMDDVLKRLTSKINNSTIKEEKRPTPSDVEPAAAIHQALIGDNLMEKDRKLSELIFQLQMVREQLLTQQQQQEATKVRFEMLYLLSSTYLNTFTISDVNVNLYRKIALQCCIEHSLSCYSNQYS</sequence>
<accession>A0A9P0PXN9</accession>
<proteinExistence type="predicted"/>
<dbReference type="Proteomes" id="UP001152888">
    <property type="component" value="Unassembled WGS sequence"/>
</dbReference>
<feature type="compositionally biased region" description="Low complexity" evidence="1">
    <location>
        <begin position="79"/>
        <end position="90"/>
    </location>
</feature>
<dbReference type="AlphaFoldDB" id="A0A9P0PXN9"/>
<feature type="compositionally biased region" description="Low complexity" evidence="1">
    <location>
        <begin position="155"/>
        <end position="165"/>
    </location>
</feature>
<evidence type="ECO:0000313" key="2">
    <source>
        <dbReference type="EMBL" id="CAH1997779.1"/>
    </source>
</evidence>
<feature type="compositionally biased region" description="Low complexity" evidence="1">
    <location>
        <begin position="16"/>
        <end position="25"/>
    </location>
</feature>
<name>A0A9P0PXN9_ACAOB</name>